<evidence type="ECO:0000256" key="1">
    <source>
        <dbReference type="ARBA" id="ARBA00005254"/>
    </source>
</evidence>
<dbReference type="NCBIfam" id="NF004796">
    <property type="entry name" value="PRK06144.1"/>
    <property type="match status" value="1"/>
</dbReference>
<proteinExistence type="inferred from homology"/>
<sequence length="262" mass="29320">MIQDDEIRCYQEGAIGWIRFNRPEARNAMTWHMYQAMTQAYRQFDENEAVKLIAFRGEGGEAFVAGTDIKQFAEFRERRDGIDYERRIDEVIGGLERLATPTVALIEGYCIGGGAAIALACDFRYANGALKFGIPIARTLGNCMSITNVARLIDLIGVSRTKRVLMLAQMIETEEALAAGLIETVVDGDDLDETARKLAERLSGHAPLTMRAAKMCISRVLDQRRATHEAGDDLIELCYTSEDFHGAVKRFIDKTPYAWQGR</sequence>
<dbReference type="GO" id="GO:0006635">
    <property type="term" value="P:fatty acid beta-oxidation"/>
    <property type="evidence" value="ECO:0007669"/>
    <property type="project" value="TreeGrafter"/>
</dbReference>
<dbReference type="Gene3D" id="3.90.226.10">
    <property type="entry name" value="2-enoyl-CoA Hydratase, Chain A, domain 1"/>
    <property type="match status" value="1"/>
</dbReference>
<dbReference type="Pfam" id="PF00378">
    <property type="entry name" value="ECH_1"/>
    <property type="match status" value="1"/>
</dbReference>
<dbReference type="InterPro" id="IPR029045">
    <property type="entry name" value="ClpP/crotonase-like_dom_sf"/>
</dbReference>
<dbReference type="GO" id="GO:0003824">
    <property type="term" value="F:catalytic activity"/>
    <property type="evidence" value="ECO:0007669"/>
    <property type="project" value="InterPro"/>
</dbReference>
<gene>
    <name evidence="3" type="ORF">BTW07_15990</name>
</gene>
<evidence type="ECO:0000256" key="2">
    <source>
        <dbReference type="RuleBase" id="RU003707"/>
    </source>
</evidence>
<dbReference type="PROSITE" id="PS00166">
    <property type="entry name" value="ENOYL_COA_HYDRATASE"/>
    <property type="match status" value="1"/>
</dbReference>
<dbReference type="RefSeq" id="WP_075571182.1">
    <property type="nucleotide sequence ID" value="NZ_MSDO01000025.1"/>
</dbReference>
<dbReference type="Proteomes" id="UP000186878">
    <property type="component" value="Unassembled WGS sequence"/>
</dbReference>
<evidence type="ECO:0000313" key="3">
    <source>
        <dbReference type="EMBL" id="OLO03043.1"/>
    </source>
</evidence>
<comment type="similarity">
    <text evidence="1 2">Belongs to the enoyl-CoA hydratase/isomerase family.</text>
</comment>
<keyword evidence="4" id="KW-1185">Reference proteome</keyword>
<name>A0A1Q8SNN2_9GAMM</name>
<dbReference type="EMBL" id="MSDO01000025">
    <property type="protein sequence ID" value="OLO03043.1"/>
    <property type="molecule type" value="Genomic_DNA"/>
</dbReference>
<dbReference type="InterPro" id="IPR018376">
    <property type="entry name" value="Enoyl-CoA_hyd/isom_CS"/>
</dbReference>
<reference evidence="3 4" key="1">
    <citation type="submission" date="2016-12" db="EMBL/GenBank/DDBJ databases">
        <title>Draft genome sequences of strains Salinicola socius SMB35, Salinicola sp. MH3R3-1 and Chromohalobacter sp. SMB17 from the Verkhnekamsk potash mining region of Russia.</title>
        <authorList>
            <person name="Mavrodi D.V."/>
            <person name="Olsson B.E."/>
            <person name="Korsakova E.S."/>
            <person name="Pyankova A."/>
            <person name="Mavrodi O.V."/>
            <person name="Plotnikova E.G."/>
        </authorList>
    </citation>
    <scope>NUCLEOTIDE SEQUENCE [LARGE SCALE GENOMIC DNA]</scope>
    <source>
        <strain evidence="3 4">SMB35</strain>
    </source>
</reference>
<dbReference type="InterPro" id="IPR001753">
    <property type="entry name" value="Enoyl-CoA_hydra/iso"/>
</dbReference>
<dbReference type="PANTHER" id="PTHR11941:SF54">
    <property type="entry name" value="ENOYL-COA HYDRATASE, MITOCHONDRIAL"/>
    <property type="match status" value="1"/>
</dbReference>
<protein>
    <submittedName>
        <fullName evidence="3">Enoyl-CoA hydratase</fullName>
    </submittedName>
</protein>
<dbReference type="CDD" id="cd06558">
    <property type="entry name" value="crotonase-like"/>
    <property type="match status" value="1"/>
</dbReference>
<dbReference type="AlphaFoldDB" id="A0A1Q8SNN2"/>
<accession>A0A1Q8SNN2</accession>
<dbReference type="STRING" id="404433.BTW07_15990"/>
<organism evidence="3 4">
    <name type="scientific">Salinicola socius</name>
    <dbReference type="NCBI Taxonomy" id="404433"/>
    <lineage>
        <taxon>Bacteria</taxon>
        <taxon>Pseudomonadati</taxon>
        <taxon>Pseudomonadota</taxon>
        <taxon>Gammaproteobacteria</taxon>
        <taxon>Oceanospirillales</taxon>
        <taxon>Halomonadaceae</taxon>
        <taxon>Salinicola</taxon>
    </lineage>
</organism>
<dbReference type="SUPFAM" id="SSF52096">
    <property type="entry name" value="ClpP/crotonase"/>
    <property type="match status" value="1"/>
</dbReference>
<dbReference type="PANTHER" id="PTHR11941">
    <property type="entry name" value="ENOYL-COA HYDRATASE-RELATED"/>
    <property type="match status" value="1"/>
</dbReference>
<comment type="caution">
    <text evidence="3">The sequence shown here is derived from an EMBL/GenBank/DDBJ whole genome shotgun (WGS) entry which is preliminary data.</text>
</comment>
<evidence type="ECO:0000313" key="4">
    <source>
        <dbReference type="Proteomes" id="UP000186878"/>
    </source>
</evidence>
<dbReference type="OrthoDB" id="9807606at2"/>